<dbReference type="Proteomes" id="UP001516023">
    <property type="component" value="Unassembled WGS sequence"/>
</dbReference>
<feature type="region of interest" description="Disordered" evidence="1">
    <location>
        <begin position="218"/>
        <end position="237"/>
    </location>
</feature>
<keyword evidence="4" id="KW-1185">Reference proteome</keyword>
<reference evidence="3 4" key="1">
    <citation type="journal article" date="2020" name="G3 (Bethesda)">
        <title>Improved Reference Genome for Cyclotella cryptica CCMP332, a Model for Cell Wall Morphogenesis, Salinity Adaptation, and Lipid Production in Diatoms (Bacillariophyta).</title>
        <authorList>
            <person name="Roberts W.R."/>
            <person name="Downey K.M."/>
            <person name="Ruck E.C."/>
            <person name="Traller J.C."/>
            <person name="Alverson A.J."/>
        </authorList>
    </citation>
    <scope>NUCLEOTIDE SEQUENCE [LARGE SCALE GENOMIC DNA]</scope>
    <source>
        <strain evidence="3 4">CCMP332</strain>
    </source>
</reference>
<feature type="region of interest" description="Disordered" evidence="1">
    <location>
        <begin position="190"/>
        <end position="212"/>
    </location>
</feature>
<sequence>MTSEVTIQWAAPKFKLRLDTHPTDTPKPWKCHLAVPTLYTVPVSQEIDCQCASSSIKTSFGHSTPSSNSTHYRLGDYNNKRPPSQHSLASMDRFSNFMNGNYSHGDQAADNNGGNPLNFNDISGFRNQICLPVRNTSPSMDGMPSLPTGEHMFGVYQNNANNNSNLFGNFANDSQMASQIMNNGQMLSQLNGSNQMTSQSEDALPSFENSNFNSSDDSVANAASSFDKSKSVPPSKSGIKFYSRNDVLCGRGGGTNVHPGNRRFRDLINANRRAYLKARKNDKPAISRSIVRTIREMNGRFLKKDEKLGLWFEIGDDGAREKTSQALRQRAPEMRKILFDDEQRMRTEQLARQQQQAALLQRSFINNQSMNNNNFSMNSQMMGVGNNMDDTNSNNVSIHEQYAMLQQKNYFAREKDVFLKKLAMAGFNPSTFQSQQNKIECMTTQTLLNQGLKPITPRGA</sequence>
<proteinExistence type="predicted"/>
<evidence type="ECO:0000313" key="4">
    <source>
        <dbReference type="Proteomes" id="UP001516023"/>
    </source>
</evidence>
<dbReference type="AlphaFoldDB" id="A0ABD3Q699"/>
<gene>
    <name evidence="3" type="ORF">HJC23_002209</name>
</gene>
<evidence type="ECO:0000313" key="3">
    <source>
        <dbReference type="EMBL" id="KAL3795938.1"/>
    </source>
</evidence>
<protein>
    <recommendedName>
        <fullName evidence="2">DUF6824 domain-containing protein</fullName>
    </recommendedName>
</protein>
<feature type="domain" description="DUF6824" evidence="2">
    <location>
        <begin position="246"/>
        <end position="329"/>
    </location>
</feature>
<comment type="caution">
    <text evidence="3">The sequence shown here is derived from an EMBL/GenBank/DDBJ whole genome shotgun (WGS) entry which is preliminary data.</text>
</comment>
<evidence type="ECO:0000259" key="2">
    <source>
        <dbReference type="Pfam" id="PF20710"/>
    </source>
</evidence>
<feature type="compositionally biased region" description="Polar residues" evidence="1">
    <location>
        <begin position="190"/>
        <end position="201"/>
    </location>
</feature>
<name>A0ABD3Q699_9STRA</name>
<accession>A0ABD3Q699</accession>
<dbReference type="EMBL" id="JABMIG020000067">
    <property type="protein sequence ID" value="KAL3795938.1"/>
    <property type="molecule type" value="Genomic_DNA"/>
</dbReference>
<dbReference type="Pfam" id="PF20710">
    <property type="entry name" value="DUF6824"/>
    <property type="match status" value="1"/>
</dbReference>
<dbReference type="InterPro" id="IPR049227">
    <property type="entry name" value="DUF6824"/>
</dbReference>
<evidence type="ECO:0000256" key="1">
    <source>
        <dbReference type="SAM" id="MobiDB-lite"/>
    </source>
</evidence>
<organism evidence="3 4">
    <name type="scientific">Cyclotella cryptica</name>
    <dbReference type="NCBI Taxonomy" id="29204"/>
    <lineage>
        <taxon>Eukaryota</taxon>
        <taxon>Sar</taxon>
        <taxon>Stramenopiles</taxon>
        <taxon>Ochrophyta</taxon>
        <taxon>Bacillariophyta</taxon>
        <taxon>Coscinodiscophyceae</taxon>
        <taxon>Thalassiosirophycidae</taxon>
        <taxon>Stephanodiscales</taxon>
        <taxon>Stephanodiscaceae</taxon>
        <taxon>Cyclotella</taxon>
    </lineage>
</organism>